<dbReference type="EMBL" id="ML993592">
    <property type="protein sequence ID" value="KAF2167646.1"/>
    <property type="molecule type" value="Genomic_DNA"/>
</dbReference>
<name>A0A6A6CQA7_ZASCE</name>
<dbReference type="InterPro" id="IPR050560">
    <property type="entry name" value="MYB_TF"/>
</dbReference>
<dbReference type="PROSITE" id="PS50090">
    <property type="entry name" value="MYB_LIKE"/>
    <property type="match status" value="1"/>
</dbReference>
<keyword evidence="4" id="KW-1185">Reference proteome</keyword>
<reference evidence="3" key="1">
    <citation type="journal article" date="2020" name="Stud. Mycol.">
        <title>101 Dothideomycetes genomes: a test case for predicting lifestyles and emergence of pathogens.</title>
        <authorList>
            <person name="Haridas S."/>
            <person name="Albert R."/>
            <person name="Binder M."/>
            <person name="Bloem J."/>
            <person name="Labutti K."/>
            <person name="Salamov A."/>
            <person name="Andreopoulos B."/>
            <person name="Baker S."/>
            <person name="Barry K."/>
            <person name="Bills G."/>
            <person name="Bluhm B."/>
            <person name="Cannon C."/>
            <person name="Castanera R."/>
            <person name="Culley D."/>
            <person name="Daum C."/>
            <person name="Ezra D."/>
            <person name="Gonzalez J."/>
            <person name="Henrissat B."/>
            <person name="Kuo A."/>
            <person name="Liang C."/>
            <person name="Lipzen A."/>
            <person name="Lutzoni F."/>
            <person name="Magnuson J."/>
            <person name="Mondo S."/>
            <person name="Nolan M."/>
            <person name="Ohm R."/>
            <person name="Pangilinan J."/>
            <person name="Park H.-J."/>
            <person name="Ramirez L."/>
            <person name="Alfaro M."/>
            <person name="Sun H."/>
            <person name="Tritt A."/>
            <person name="Yoshinaga Y."/>
            <person name="Zwiers L.-H."/>
            <person name="Turgeon B."/>
            <person name="Goodwin S."/>
            <person name="Spatafora J."/>
            <person name="Crous P."/>
            <person name="Grigoriev I."/>
        </authorList>
    </citation>
    <scope>NUCLEOTIDE SEQUENCE</scope>
    <source>
        <strain evidence="3">ATCC 36951</strain>
    </source>
</reference>
<dbReference type="CDD" id="cd00167">
    <property type="entry name" value="SANT"/>
    <property type="match status" value="1"/>
</dbReference>
<dbReference type="AlphaFoldDB" id="A0A6A6CQA7"/>
<evidence type="ECO:0000259" key="2">
    <source>
        <dbReference type="PROSITE" id="PS50090"/>
    </source>
</evidence>
<dbReference type="GeneID" id="54559308"/>
<dbReference type="SMART" id="SM00717">
    <property type="entry name" value="SANT"/>
    <property type="match status" value="3"/>
</dbReference>
<dbReference type="InterPro" id="IPR009057">
    <property type="entry name" value="Homeodomain-like_sf"/>
</dbReference>
<evidence type="ECO:0000256" key="1">
    <source>
        <dbReference type="SAM" id="MobiDB-lite"/>
    </source>
</evidence>
<dbReference type="Pfam" id="PF00249">
    <property type="entry name" value="Myb_DNA-binding"/>
    <property type="match status" value="1"/>
</dbReference>
<gene>
    <name evidence="3" type="ORF">M409DRAFT_21802</name>
</gene>
<feature type="domain" description="Myb-like" evidence="2">
    <location>
        <begin position="177"/>
        <end position="222"/>
    </location>
</feature>
<evidence type="ECO:0000313" key="3">
    <source>
        <dbReference type="EMBL" id="KAF2167646.1"/>
    </source>
</evidence>
<dbReference type="GO" id="GO:0005634">
    <property type="term" value="C:nucleus"/>
    <property type="evidence" value="ECO:0007669"/>
    <property type="project" value="TreeGrafter"/>
</dbReference>
<dbReference type="Gene3D" id="1.10.10.60">
    <property type="entry name" value="Homeodomain-like"/>
    <property type="match status" value="2"/>
</dbReference>
<dbReference type="OrthoDB" id="3862591at2759"/>
<dbReference type="Proteomes" id="UP000799537">
    <property type="component" value="Unassembled WGS sequence"/>
</dbReference>
<sequence>MPWFQIACHRAALVGSRARHLYRNDVPAILAESTHLPKDYISFGRRGFYQSPSLVSRRFGAKAWTPEEEKELIALRKRGVKWSQMKFHLEGRTTLGIIGHMNTLAHGDGPLAKEARDLRRAHRKGIPLVPEDVRRAVQLHDEGLTAKQIDESIGKGHGPARIRQFIRDPAHFLDPQRETRFTPEEDLLLAQLVLEKLRWSEIAKHFPSKSVRTLQSRWEFELRTKDTPSKAVRTNNGRRAWTRRDIEEMLNLYKEGRTTQAIAERLDRTAHQVRWKLNVHGLVRGGHREIDAEAADSVLQGLGVDERVSPDLGEEMRKLASSGMTAPQIALALNQKTNVVRYWLTHNGRNRQSAWTRKEEANVKRLLDEGKSVVQIAEEVGRTKASVQAKVHILKGREIGKSNEPQRYFSWTPEEETRLKELYLEGTTAKAIAAELGRPQHGVNAKIVGNRKAGSLPMKTREISQPADTEAVTS</sequence>
<protein>
    <recommendedName>
        <fullName evidence="2">Myb-like domain-containing protein</fullName>
    </recommendedName>
</protein>
<dbReference type="GO" id="GO:0000978">
    <property type="term" value="F:RNA polymerase II cis-regulatory region sequence-specific DNA binding"/>
    <property type="evidence" value="ECO:0007669"/>
    <property type="project" value="TreeGrafter"/>
</dbReference>
<dbReference type="RefSeq" id="XP_033668535.1">
    <property type="nucleotide sequence ID" value="XM_033806036.1"/>
</dbReference>
<proteinExistence type="predicted"/>
<feature type="region of interest" description="Disordered" evidence="1">
    <location>
        <begin position="454"/>
        <end position="474"/>
    </location>
</feature>
<organism evidence="3 4">
    <name type="scientific">Zasmidium cellare ATCC 36951</name>
    <dbReference type="NCBI Taxonomy" id="1080233"/>
    <lineage>
        <taxon>Eukaryota</taxon>
        <taxon>Fungi</taxon>
        <taxon>Dikarya</taxon>
        <taxon>Ascomycota</taxon>
        <taxon>Pezizomycotina</taxon>
        <taxon>Dothideomycetes</taxon>
        <taxon>Dothideomycetidae</taxon>
        <taxon>Mycosphaerellales</taxon>
        <taxon>Mycosphaerellaceae</taxon>
        <taxon>Zasmidium</taxon>
    </lineage>
</organism>
<dbReference type="GO" id="GO:0000981">
    <property type="term" value="F:DNA-binding transcription factor activity, RNA polymerase II-specific"/>
    <property type="evidence" value="ECO:0007669"/>
    <property type="project" value="TreeGrafter"/>
</dbReference>
<dbReference type="SUPFAM" id="SSF46689">
    <property type="entry name" value="Homeodomain-like"/>
    <property type="match status" value="2"/>
</dbReference>
<dbReference type="PANTHER" id="PTHR45614">
    <property type="entry name" value="MYB PROTEIN-RELATED"/>
    <property type="match status" value="1"/>
</dbReference>
<dbReference type="InterPro" id="IPR001005">
    <property type="entry name" value="SANT/Myb"/>
</dbReference>
<accession>A0A6A6CQA7</accession>
<evidence type="ECO:0000313" key="4">
    <source>
        <dbReference type="Proteomes" id="UP000799537"/>
    </source>
</evidence>